<dbReference type="PANTHER" id="PTHR24166">
    <property type="entry name" value="ROLLING PEBBLES, ISOFORM B"/>
    <property type="match status" value="1"/>
</dbReference>
<feature type="repeat" description="ANK" evidence="3">
    <location>
        <begin position="207"/>
        <end position="239"/>
    </location>
</feature>
<evidence type="ECO:0008006" key="6">
    <source>
        <dbReference type="Google" id="ProtNLM"/>
    </source>
</evidence>
<protein>
    <recommendedName>
        <fullName evidence="6">Ankyrin repeat-containing domain protein</fullName>
    </recommendedName>
</protein>
<dbReference type="InterPro" id="IPR002110">
    <property type="entry name" value="Ankyrin_rpt"/>
</dbReference>
<proteinExistence type="predicted"/>
<evidence type="ECO:0000313" key="5">
    <source>
        <dbReference type="Proteomes" id="UP000275480"/>
    </source>
</evidence>
<gene>
    <name evidence="4" type="ORF">CA14_006260</name>
</gene>
<comment type="caution">
    <text evidence="4">The sequence shown here is derived from an EMBL/GenBank/DDBJ whole genome shotgun (WGS) entry which is preliminary data.</text>
</comment>
<evidence type="ECO:0000313" key="4">
    <source>
        <dbReference type="EMBL" id="RMZ37133.1"/>
    </source>
</evidence>
<dbReference type="PROSITE" id="PS50297">
    <property type="entry name" value="ANK_REP_REGION"/>
    <property type="match status" value="1"/>
</dbReference>
<keyword evidence="2 3" id="KW-0040">ANK repeat</keyword>
<dbReference type="Gene3D" id="1.25.40.20">
    <property type="entry name" value="Ankyrin repeat-containing domain"/>
    <property type="match status" value="1"/>
</dbReference>
<evidence type="ECO:0000256" key="2">
    <source>
        <dbReference type="ARBA" id="ARBA00023043"/>
    </source>
</evidence>
<evidence type="ECO:0000256" key="3">
    <source>
        <dbReference type="PROSITE-ProRule" id="PRU00023"/>
    </source>
</evidence>
<evidence type="ECO:0000256" key="1">
    <source>
        <dbReference type="ARBA" id="ARBA00022737"/>
    </source>
</evidence>
<dbReference type="InterPro" id="IPR036770">
    <property type="entry name" value="Ankyrin_rpt-contain_sf"/>
</dbReference>
<dbReference type="SUPFAM" id="SSF48403">
    <property type="entry name" value="Ankyrin repeat"/>
    <property type="match status" value="1"/>
</dbReference>
<keyword evidence="1" id="KW-0677">Repeat</keyword>
<accession>A0AB74BR98</accession>
<dbReference type="PROSITE" id="PS50088">
    <property type="entry name" value="ANK_REPEAT"/>
    <property type="match status" value="1"/>
</dbReference>
<sequence>MEWNTRGIFPARRRTYRQYISSDDDMIKEAASMTQVNPVARQRTPAMLLIKQPKALKQYQTSSFLREANYGFDIHEAVDVEGRRSSLTTTLALHFVQDQNQDDVSPVTTRIKEDEDDGIFHRTKVKPNPISDISQFSSTLKHSIDKANADTILELLQHKHDHLAQDKDGWCALDYAARTNNEDVCRTRIRSECLQTSQQSIDTYNHTGATPLQFAVSIGRLGTVRALLEAAANPHATDHYQRSPLFIASERNHLQAAEFLLSSRVQIPRDATVWLKELLCEKNWCNRKMRKPRVTDPFSDDTVPARSQLLSLG</sequence>
<dbReference type="PANTHER" id="PTHR24166:SF48">
    <property type="entry name" value="PROTEIN VAPYRIN"/>
    <property type="match status" value="1"/>
</dbReference>
<dbReference type="Proteomes" id="UP000275480">
    <property type="component" value="Unassembled WGS sequence"/>
</dbReference>
<dbReference type="InterPro" id="IPR050889">
    <property type="entry name" value="Dendritic_Spine_Reg/Scaffold"/>
</dbReference>
<dbReference type="Pfam" id="PF12796">
    <property type="entry name" value="Ank_2"/>
    <property type="match status" value="1"/>
</dbReference>
<reference evidence="4 5" key="1">
    <citation type="submission" date="2018-07" db="EMBL/GenBank/DDBJ databases">
        <title>Identification of spontaneous genetic mutation associated with occurrence of a yellow conidial color mutant of Aspergillus flavus.</title>
        <authorList>
            <person name="Chang P.-K."/>
            <person name="Mack B.M."/>
            <person name="Scharfenstein L."/>
            <person name="Gilbert M.K."/>
        </authorList>
    </citation>
    <scope>NUCLEOTIDE SEQUENCE [LARGE SCALE GENOMIC DNA]</scope>
    <source>
        <strain evidence="4 5">CA14</strain>
    </source>
</reference>
<dbReference type="SMART" id="SM00248">
    <property type="entry name" value="ANK"/>
    <property type="match status" value="4"/>
</dbReference>
<organism evidence="4 5">
    <name type="scientific">Aspergillus flavus</name>
    <dbReference type="NCBI Taxonomy" id="5059"/>
    <lineage>
        <taxon>Eukaryota</taxon>
        <taxon>Fungi</taxon>
        <taxon>Dikarya</taxon>
        <taxon>Ascomycota</taxon>
        <taxon>Pezizomycotina</taxon>
        <taxon>Eurotiomycetes</taxon>
        <taxon>Eurotiomycetidae</taxon>
        <taxon>Eurotiales</taxon>
        <taxon>Aspergillaceae</taxon>
        <taxon>Aspergillus</taxon>
        <taxon>Aspergillus subgen. Circumdati</taxon>
    </lineage>
</organism>
<name>A0AB74BR98_ASPFL</name>
<dbReference type="AlphaFoldDB" id="A0AB74BR98"/>
<dbReference type="EMBL" id="QQZZ01000181">
    <property type="protein sequence ID" value="RMZ37133.1"/>
    <property type="molecule type" value="Genomic_DNA"/>
</dbReference>